<accession>A0A0P7XR79</accession>
<dbReference type="InterPro" id="IPR029063">
    <property type="entry name" value="SAM-dependent_MTases_sf"/>
</dbReference>
<gene>
    <name evidence="1" type="ORF">HLUCCX10_02000</name>
</gene>
<dbReference type="EMBL" id="LJXT01000007">
    <property type="protein sequence ID" value="KPQ19599.1"/>
    <property type="molecule type" value="Genomic_DNA"/>
</dbReference>
<keyword evidence="1" id="KW-0808">Transferase</keyword>
<name>A0A0P7XR79_9BACT</name>
<reference evidence="1 2" key="1">
    <citation type="submission" date="2015-09" db="EMBL/GenBank/DDBJ databases">
        <title>Identification and resolution of microdiversity through metagenomic sequencing of parallel consortia.</title>
        <authorList>
            <person name="Nelson W.C."/>
            <person name="Romine M.F."/>
            <person name="Lindemann S.R."/>
        </authorList>
    </citation>
    <scope>NUCLEOTIDE SEQUENCE [LARGE SCALE GENOMIC DNA]</scope>
    <source>
        <strain evidence="1">HL-49</strain>
    </source>
</reference>
<comment type="caution">
    <text evidence="1">The sequence shown here is derived from an EMBL/GenBank/DDBJ whole genome shotgun (WGS) entry which is preliminary data.</text>
</comment>
<organism evidence="1 2">
    <name type="scientific">Algoriphagus marincola HL-49</name>
    <dbReference type="NCBI Taxonomy" id="1305737"/>
    <lineage>
        <taxon>Bacteria</taxon>
        <taxon>Pseudomonadati</taxon>
        <taxon>Bacteroidota</taxon>
        <taxon>Cytophagia</taxon>
        <taxon>Cytophagales</taxon>
        <taxon>Cyclobacteriaceae</taxon>
        <taxon>Algoriphagus</taxon>
    </lineage>
</organism>
<dbReference type="Proteomes" id="UP000050421">
    <property type="component" value="Unassembled WGS sequence"/>
</dbReference>
<protein>
    <submittedName>
        <fullName evidence="1">Putative O-methyltransferase</fullName>
    </submittedName>
</protein>
<dbReference type="GO" id="GO:0008168">
    <property type="term" value="F:methyltransferase activity"/>
    <property type="evidence" value="ECO:0007669"/>
    <property type="project" value="UniProtKB-KW"/>
</dbReference>
<dbReference type="SUPFAM" id="SSF53335">
    <property type="entry name" value="S-adenosyl-L-methionine-dependent methyltransferases"/>
    <property type="match status" value="1"/>
</dbReference>
<dbReference type="OrthoDB" id="5464618at2"/>
<dbReference type="PATRIC" id="fig|1305737.6.peg.1058"/>
<dbReference type="STRING" id="1305737.GCA_000526355_00278"/>
<dbReference type="eggNOG" id="COG4122">
    <property type="taxonomic scope" value="Bacteria"/>
</dbReference>
<dbReference type="AlphaFoldDB" id="A0A0P7XR79"/>
<dbReference type="Pfam" id="PF13578">
    <property type="entry name" value="Methyltransf_24"/>
    <property type="match status" value="1"/>
</dbReference>
<dbReference type="Gene3D" id="3.40.50.150">
    <property type="entry name" value="Vaccinia Virus protein VP39"/>
    <property type="match status" value="1"/>
</dbReference>
<evidence type="ECO:0000313" key="2">
    <source>
        <dbReference type="Proteomes" id="UP000050421"/>
    </source>
</evidence>
<dbReference type="GO" id="GO:0032259">
    <property type="term" value="P:methylation"/>
    <property type="evidence" value="ECO:0007669"/>
    <property type="project" value="UniProtKB-KW"/>
</dbReference>
<proteinExistence type="predicted"/>
<sequence>MIKSLFPLKGYFQYWLEKKNKASLQNPHLFSLVSELEIFLEERKHLDLDIEDWRAQLLQNHQTIEVLDLGAGSKKVPSNRRKISAITKHSTSGRKFAQLYQYFASLTPANHLLELGTCMGLTTRYLHRVAKGKLATFEGSEAIQNTAKRGMESSQVEFILGDISDTLPRYLSENNQVDFALVDSSHTYQKTIEFTDLLMKHCDSKSILAIADIYWSKGMNRAWQELKSRKEVQLSLDFYECGILIFDYPGEKSHLILDY</sequence>
<evidence type="ECO:0000313" key="1">
    <source>
        <dbReference type="EMBL" id="KPQ19599.1"/>
    </source>
</evidence>
<keyword evidence="1" id="KW-0489">Methyltransferase</keyword>